<name>A0ABD2BGP9_VESSQ</name>
<evidence type="ECO:0000313" key="1">
    <source>
        <dbReference type="EMBL" id="KAL2731926.1"/>
    </source>
</evidence>
<gene>
    <name evidence="1" type="ORF">V1478_004614</name>
</gene>
<dbReference type="Proteomes" id="UP001607302">
    <property type="component" value="Unassembled WGS sequence"/>
</dbReference>
<accession>A0ABD2BGP9</accession>
<reference evidence="1 2" key="1">
    <citation type="journal article" date="2024" name="Ann. Entomol. Soc. Am.">
        <title>Genomic analyses of the southern and eastern yellowjacket wasps (Hymenoptera: Vespidae) reveal evolutionary signatures of social life.</title>
        <authorList>
            <person name="Catto M.A."/>
            <person name="Caine P.B."/>
            <person name="Orr S.E."/>
            <person name="Hunt B.G."/>
            <person name="Goodisman M.A.D."/>
        </authorList>
    </citation>
    <scope>NUCLEOTIDE SEQUENCE [LARGE SCALE GENOMIC DNA]</scope>
    <source>
        <strain evidence="1">233</strain>
        <tissue evidence="1">Head and thorax</tissue>
    </source>
</reference>
<dbReference type="AlphaFoldDB" id="A0ABD2BGP9"/>
<sequence>MGCSNNEKQTWNKVDAEAISEGAVNGPEYGFNGKYYVKSLVNGTIPTGLPYYQGLKLELVIKGTGWTPLGNSYVTCRSALPMKNLSPGFDFDRLRLHHKELRTNTKNVSKECGRNVCFKLKNEIANHAL</sequence>
<proteinExistence type="predicted"/>
<protein>
    <submittedName>
        <fullName evidence="1">Uncharacterized protein</fullName>
    </submittedName>
</protein>
<keyword evidence="2" id="KW-1185">Reference proteome</keyword>
<dbReference type="EMBL" id="JAUDFV010000102">
    <property type="protein sequence ID" value="KAL2731926.1"/>
    <property type="molecule type" value="Genomic_DNA"/>
</dbReference>
<evidence type="ECO:0000313" key="2">
    <source>
        <dbReference type="Proteomes" id="UP001607302"/>
    </source>
</evidence>
<organism evidence="1 2">
    <name type="scientific">Vespula squamosa</name>
    <name type="common">Southern yellow jacket</name>
    <name type="synonym">Wasp</name>
    <dbReference type="NCBI Taxonomy" id="30214"/>
    <lineage>
        <taxon>Eukaryota</taxon>
        <taxon>Metazoa</taxon>
        <taxon>Ecdysozoa</taxon>
        <taxon>Arthropoda</taxon>
        <taxon>Hexapoda</taxon>
        <taxon>Insecta</taxon>
        <taxon>Pterygota</taxon>
        <taxon>Neoptera</taxon>
        <taxon>Endopterygota</taxon>
        <taxon>Hymenoptera</taxon>
        <taxon>Apocrita</taxon>
        <taxon>Aculeata</taxon>
        <taxon>Vespoidea</taxon>
        <taxon>Vespidae</taxon>
        <taxon>Vespinae</taxon>
        <taxon>Vespula</taxon>
    </lineage>
</organism>
<comment type="caution">
    <text evidence="1">The sequence shown here is derived from an EMBL/GenBank/DDBJ whole genome shotgun (WGS) entry which is preliminary data.</text>
</comment>